<comment type="caution">
    <text evidence="1">The sequence shown here is derived from an EMBL/GenBank/DDBJ whole genome shotgun (WGS) entry which is preliminary data.</text>
</comment>
<proteinExistence type="predicted"/>
<accession>A0ABT5JLX7</accession>
<name>A0ABT5JLX7_9SPHN</name>
<evidence type="ECO:0000313" key="2">
    <source>
        <dbReference type="Proteomes" id="UP001216558"/>
    </source>
</evidence>
<keyword evidence="2" id="KW-1185">Reference proteome</keyword>
<gene>
    <name evidence="1" type="ORF">OIK40_03080</name>
</gene>
<sequence length="54" mass="5442">MPLKSAGLKIALAAKVIAMLEAEILAVGLMLPVGIKNCATGETAASPLSIEAFC</sequence>
<organism evidence="1 2">
    <name type="scientific">Erythrobacter fulvus</name>
    <dbReference type="NCBI Taxonomy" id="2987523"/>
    <lineage>
        <taxon>Bacteria</taxon>
        <taxon>Pseudomonadati</taxon>
        <taxon>Pseudomonadota</taxon>
        <taxon>Alphaproteobacteria</taxon>
        <taxon>Sphingomonadales</taxon>
        <taxon>Erythrobacteraceae</taxon>
        <taxon>Erythrobacter/Porphyrobacter group</taxon>
        <taxon>Erythrobacter</taxon>
    </lineage>
</organism>
<evidence type="ECO:0000313" key="1">
    <source>
        <dbReference type="EMBL" id="MDC8753619.1"/>
    </source>
</evidence>
<reference evidence="1 2" key="1">
    <citation type="submission" date="2022-10" db="EMBL/GenBank/DDBJ databases">
        <title>Erythrobacter sp. sf7 Genome sequencing.</title>
        <authorList>
            <person name="Park S."/>
        </authorList>
    </citation>
    <scope>NUCLEOTIDE SEQUENCE [LARGE SCALE GENOMIC DNA]</scope>
    <source>
        <strain evidence="2">sf7</strain>
    </source>
</reference>
<protein>
    <submittedName>
        <fullName evidence="1">Uncharacterized protein</fullName>
    </submittedName>
</protein>
<dbReference type="Proteomes" id="UP001216558">
    <property type="component" value="Unassembled WGS sequence"/>
</dbReference>
<dbReference type="EMBL" id="JAQQXQ010000002">
    <property type="protein sequence ID" value="MDC8753619.1"/>
    <property type="molecule type" value="Genomic_DNA"/>
</dbReference>